<evidence type="ECO:0000313" key="3">
    <source>
        <dbReference type="Proteomes" id="UP000050277"/>
    </source>
</evidence>
<reference evidence="2 3" key="1">
    <citation type="submission" date="2015-07" db="EMBL/GenBank/DDBJ databases">
        <title>Whole genome sequence of Herpetosiphon geysericola DSM 7119.</title>
        <authorList>
            <person name="Hemp J."/>
            <person name="Ward L.M."/>
            <person name="Pace L.A."/>
            <person name="Fischer W.W."/>
        </authorList>
    </citation>
    <scope>NUCLEOTIDE SEQUENCE [LARGE SCALE GENOMIC DNA]</scope>
    <source>
        <strain evidence="2 3">DSM 7119</strain>
    </source>
</reference>
<feature type="chain" id="PRO_5006025837" description="DUF11 domain-containing protein" evidence="1">
    <location>
        <begin position="24"/>
        <end position="161"/>
    </location>
</feature>
<evidence type="ECO:0000313" key="2">
    <source>
        <dbReference type="EMBL" id="KPL83010.1"/>
    </source>
</evidence>
<comment type="caution">
    <text evidence="2">The sequence shown here is derived from an EMBL/GenBank/DDBJ whole genome shotgun (WGS) entry which is preliminary data.</text>
</comment>
<dbReference type="Proteomes" id="UP000050277">
    <property type="component" value="Unassembled WGS sequence"/>
</dbReference>
<proteinExistence type="predicted"/>
<protein>
    <recommendedName>
        <fullName evidence="4">DUF11 domain-containing protein</fullName>
    </recommendedName>
</protein>
<evidence type="ECO:0008006" key="4">
    <source>
        <dbReference type="Google" id="ProtNLM"/>
    </source>
</evidence>
<dbReference type="RefSeq" id="WP_054536117.1">
    <property type="nucleotide sequence ID" value="NZ_LGKP01000030.1"/>
</dbReference>
<sequence>MRRWIVMGLIVGSLIGGSGHSAAQPQTGITATVDVPINGMTVVAQVTITSAIMTDLDLLAEVPPAMDSGALVLTRATGQSQTLQVLLVTDDAGYHAFQSQGMQVFPGDTLSWQLLMDRPAMSGERVTITASSNFGRIEASATVLLNQITTTWLPVVVGAER</sequence>
<organism evidence="2 3">
    <name type="scientific">Herpetosiphon geysericola</name>
    <dbReference type="NCBI Taxonomy" id="70996"/>
    <lineage>
        <taxon>Bacteria</taxon>
        <taxon>Bacillati</taxon>
        <taxon>Chloroflexota</taxon>
        <taxon>Chloroflexia</taxon>
        <taxon>Herpetosiphonales</taxon>
        <taxon>Herpetosiphonaceae</taxon>
        <taxon>Herpetosiphon</taxon>
    </lineage>
</organism>
<dbReference type="STRING" id="70996.SE18_19390"/>
<evidence type="ECO:0000256" key="1">
    <source>
        <dbReference type="SAM" id="SignalP"/>
    </source>
</evidence>
<dbReference type="EMBL" id="LGKP01000030">
    <property type="protein sequence ID" value="KPL83010.1"/>
    <property type="molecule type" value="Genomic_DNA"/>
</dbReference>
<keyword evidence="3" id="KW-1185">Reference proteome</keyword>
<gene>
    <name evidence="2" type="ORF">SE18_19390</name>
</gene>
<accession>A0A0N8GQ87</accession>
<keyword evidence="1" id="KW-0732">Signal</keyword>
<name>A0A0N8GQ87_9CHLR</name>
<dbReference type="AlphaFoldDB" id="A0A0N8GQ87"/>
<feature type="signal peptide" evidence="1">
    <location>
        <begin position="1"/>
        <end position="23"/>
    </location>
</feature>